<dbReference type="RefSeq" id="WP_033494485.1">
    <property type="nucleotide sequence ID" value="NZ_JDUU01000016.1"/>
</dbReference>
<dbReference type="Pfam" id="PF13508">
    <property type="entry name" value="Acetyltransf_7"/>
    <property type="match status" value="1"/>
</dbReference>
<accession>A0A086ZN33</accession>
<dbReference type="Gene3D" id="3.40.630.30">
    <property type="match status" value="1"/>
</dbReference>
<keyword evidence="2" id="KW-1277">Toxin-antitoxin system</keyword>
<comment type="caution">
    <text evidence="7">The sequence shown here is derived from an EMBL/GenBank/DDBJ whole genome shotgun (WGS) entry which is preliminary data.</text>
</comment>
<comment type="catalytic activity">
    <reaction evidence="5">
        <text>glycyl-tRNA(Gly) + acetyl-CoA = N-acetylglycyl-tRNA(Gly) + CoA + H(+)</text>
        <dbReference type="Rhea" id="RHEA:81867"/>
        <dbReference type="Rhea" id="RHEA-COMP:9683"/>
        <dbReference type="Rhea" id="RHEA-COMP:19766"/>
        <dbReference type="ChEBI" id="CHEBI:15378"/>
        <dbReference type="ChEBI" id="CHEBI:57287"/>
        <dbReference type="ChEBI" id="CHEBI:57288"/>
        <dbReference type="ChEBI" id="CHEBI:78522"/>
        <dbReference type="ChEBI" id="CHEBI:232036"/>
    </reaction>
</comment>
<evidence type="ECO:0000313" key="7">
    <source>
        <dbReference type="EMBL" id="KFI47933.1"/>
    </source>
</evidence>
<dbReference type="InterPro" id="IPR000182">
    <property type="entry name" value="GNAT_dom"/>
</dbReference>
<sequence>MAVRFTAPRRLDPNDRLDGFDCGIVLIDEWLETRARTAEKQGTAAVYVTFGETGDLAGFYLLSAYAVEHAAVAGGWLRRNTPEQIPAILLGMLGVDHRFQGKGLGRKLLHDAVVRALNVSRDIGARALMVDPVDDAATRFYEKNGFQHVPGSDRMFFKLA</sequence>
<dbReference type="OrthoDB" id="9799147at2"/>
<proteinExistence type="predicted"/>
<dbReference type="AlphaFoldDB" id="A0A086ZN33"/>
<dbReference type="STRING" id="1437608.GCA_000771645_00777"/>
<protein>
    <submittedName>
        <fullName evidence="7">Acetyltransferase</fullName>
    </submittedName>
</protein>
<evidence type="ECO:0000256" key="2">
    <source>
        <dbReference type="ARBA" id="ARBA00022649"/>
    </source>
</evidence>
<dbReference type="InterPro" id="IPR016181">
    <property type="entry name" value="Acyl_CoA_acyltransferase"/>
</dbReference>
<dbReference type="EMBL" id="JGYN01000030">
    <property type="protein sequence ID" value="KFI47933.1"/>
    <property type="molecule type" value="Genomic_DNA"/>
</dbReference>
<dbReference type="PROSITE" id="PS51186">
    <property type="entry name" value="GNAT"/>
    <property type="match status" value="1"/>
</dbReference>
<evidence type="ECO:0000256" key="4">
    <source>
        <dbReference type="ARBA" id="ARBA00023315"/>
    </source>
</evidence>
<evidence type="ECO:0000313" key="8">
    <source>
        <dbReference type="Proteomes" id="UP000029108"/>
    </source>
</evidence>
<feature type="domain" description="N-acetyltransferase" evidence="6">
    <location>
        <begin position="17"/>
        <end position="160"/>
    </location>
</feature>
<dbReference type="SUPFAM" id="SSF55729">
    <property type="entry name" value="Acyl-CoA N-acyltransferases (Nat)"/>
    <property type="match status" value="1"/>
</dbReference>
<dbReference type="PANTHER" id="PTHR36449">
    <property type="entry name" value="ACETYLTRANSFERASE-RELATED"/>
    <property type="match status" value="1"/>
</dbReference>
<evidence type="ECO:0000259" key="6">
    <source>
        <dbReference type="PROSITE" id="PS51186"/>
    </source>
</evidence>
<dbReference type="GO" id="GO:0016747">
    <property type="term" value="F:acyltransferase activity, transferring groups other than amino-acyl groups"/>
    <property type="evidence" value="ECO:0007669"/>
    <property type="project" value="InterPro"/>
</dbReference>
<organism evidence="7 8">
    <name type="scientific">Bifidobacterium biavatii DSM 23969</name>
    <dbReference type="NCBI Taxonomy" id="1437608"/>
    <lineage>
        <taxon>Bacteria</taxon>
        <taxon>Bacillati</taxon>
        <taxon>Actinomycetota</taxon>
        <taxon>Actinomycetes</taxon>
        <taxon>Bifidobacteriales</taxon>
        <taxon>Bifidobacteriaceae</taxon>
        <taxon>Bifidobacterium</taxon>
    </lineage>
</organism>
<evidence type="ECO:0000256" key="5">
    <source>
        <dbReference type="ARBA" id="ARBA00049880"/>
    </source>
</evidence>
<name>A0A086ZN33_9BIFI</name>
<dbReference type="eggNOG" id="COG0454">
    <property type="taxonomic scope" value="Bacteria"/>
</dbReference>
<dbReference type="Proteomes" id="UP000029108">
    <property type="component" value="Unassembled WGS sequence"/>
</dbReference>
<reference evidence="7 8" key="1">
    <citation type="submission" date="2014-03" db="EMBL/GenBank/DDBJ databases">
        <title>Genomics of Bifidobacteria.</title>
        <authorList>
            <person name="Ventura M."/>
            <person name="Milani C."/>
            <person name="Lugli G.A."/>
        </authorList>
    </citation>
    <scope>NUCLEOTIDE SEQUENCE [LARGE SCALE GENOMIC DNA]</scope>
    <source>
        <strain evidence="7 8">DSM 23969</strain>
    </source>
</reference>
<keyword evidence="8" id="KW-1185">Reference proteome</keyword>
<keyword evidence="3 7" id="KW-0808">Transferase</keyword>
<dbReference type="PANTHER" id="PTHR36449:SF1">
    <property type="entry name" value="ACETYLTRANSFERASE"/>
    <property type="match status" value="1"/>
</dbReference>
<evidence type="ECO:0000256" key="1">
    <source>
        <dbReference type="ARBA" id="ARBA00022491"/>
    </source>
</evidence>
<keyword evidence="4" id="KW-0012">Acyltransferase</keyword>
<keyword evidence="1" id="KW-0678">Repressor</keyword>
<dbReference type="CDD" id="cd04301">
    <property type="entry name" value="NAT_SF"/>
    <property type="match status" value="1"/>
</dbReference>
<gene>
    <name evidence="7" type="ORF">BBIA_0065</name>
</gene>
<evidence type="ECO:0000256" key="3">
    <source>
        <dbReference type="ARBA" id="ARBA00022679"/>
    </source>
</evidence>